<dbReference type="GO" id="GO:0006633">
    <property type="term" value="P:fatty acid biosynthetic process"/>
    <property type="evidence" value="ECO:0007669"/>
    <property type="project" value="TreeGrafter"/>
</dbReference>
<dbReference type="SUPFAM" id="SSF51735">
    <property type="entry name" value="NAD(P)-binding Rossmann-fold domains"/>
    <property type="match status" value="1"/>
</dbReference>
<dbReference type="PRINTS" id="PR00081">
    <property type="entry name" value="GDHRDH"/>
</dbReference>
<dbReference type="PROSITE" id="PS00061">
    <property type="entry name" value="ADH_SHORT"/>
    <property type="match status" value="1"/>
</dbReference>
<dbReference type="InterPro" id="IPR036291">
    <property type="entry name" value="NAD(P)-bd_dom_sf"/>
</dbReference>
<evidence type="ECO:0000313" key="5">
    <source>
        <dbReference type="Proteomes" id="UP000772181"/>
    </source>
</evidence>
<accession>A0A933GLZ0</accession>
<dbReference type="EMBL" id="JACQWF010000191">
    <property type="protein sequence ID" value="MBI4595570.1"/>
    <property type="molecule type" value="Genomic_DNA"/>
</dbReference>
<sequence length="271" mass="28225">MELKGKTALITGGARGIGKAIALTLAKAGANVVISDLGSSSDFKVGYKLSTKDDLKTVAEEISALGRKAMAVEGDVTKTAEVQAIVDKVKTELGPIDILVNNAGLVTIGALLKMTEETYDAVMAVNVKGIFLCCKAVVPQMIERKGGRIINISSVAGKKGSAGMTVYCASKFAVIGFTQALAMELARHNITVNAICPGILPTAMWSDYLSHALAHLVNVPASEATEKFAQQQIPLGRTQSPEDIAQAALYLCQADNVTGVSLSVAGGMELS</sequence>
<dbReference type="Pfam" id="PF00106">
    <property type="entry name" value="adh_short"/>
    <property type="match status" value="1"/>
</dbReference>
<evidence type="ECO:0000313" key="4">
    <source>
        <dbReference type="EMBL" id="MBI4595570.1"/>
    </source>
</evidence>
<dbReference type="SMART" id="SM00822">
    <property type="entry name" value="PKS_KR"/>
    <property type="match status" value="1"/>
</dbReference>
<dbReference type="GO" id="GO:0048038">
    <property type="term" value="F:quinone binding"/>
    <property type="evidence" value="ECO:0007669"/>
    <property type="project" value="TreeGrafter"/>
</dbReference>
<dbReference type="InterPro" id="IPR057326">
    <property type="entry name" value="KR_dom"/>
</dbReference>
<evidence type="ECO:0000259" key="3">
    <source>
        <dbReference type="SMART" id="SM00822"/>
    </source>
</evidence>
<dbReference type="AlphaFoldDB" id="A0A933GLZ0"/>
<dbReference type="Proteomes" id="UP000772181">
    <property type="component" value="Unassembled WGS sequence"/>
</dbReference>
<dbReference type="PANTHER" id="PTHR42760:SF121">
    <property type="entry name" value="3-OXOACYL-(ACYL-CARRIER-PROTEIN) REDUCTASE"/>
    <property type="match status" value="1"/>
</dbReference>
<dbReference type="PRINTS" id="PR00080">
    <property type="entry name" value="SDRFAMILY"/>
</dbReference>
<gene>
    <name evidence="4" type="ORF">HY730_04235</name>
</gene>
<dbReference type="NCBIfam" id="NF005559">
    <property type="entry name" value="PRK07231.1"/>
    <property type="match status" value="1"/>
</dbReference>
<evidence type="ECO:0000256" key="2">
    <source>
        <dbReference type="RuleBase" id="RU000363"/>
    </source>
</evidence>
<comment type="caution">
    <text evidence="4">The sequence shown here is derived from an EMBL/GenBank/DDBJ whole genome shotgun (WGS) entry which is preliminary data.</text>
</comment>
<dbReference type="FunFam" id="3.40.50.720:FF:000084">
    <property type="entry name" value="Short-chain dehydrogenase reductase"/>
    <property type="match status" value="1"/>
</dbReference>
<protein>
    <submittedName>
        <fullName evidence="4">3-oxoacyl-ACP reductase FabG</fullName>
    </submittedName>
</protein>
<reference evidence="4" key="1">
    <citation type="submission" date="2020-07" db="EMBL/GenBank/DDBJ databases">
        <title>Huge and variable diversity of episymbiotic CPR bacteria and DPANN archaea in groundwater ecosystems.</title>
        <authorList>
            <person name="He C.Y."/>
            <person name="Keren R."/>
            <person name="Whittaker M."/>
            <person name="Farag I.F."/>
            <person name="Doudna J."/>
            <person name="Cate J.H.D."/>
            <person name="Banfield J.F."/>
        </authorList>
    </citation>
    <scope>NUCLEOTIDE SEQUENCE</scope>
    <source>
        <strain evidence="4">NC_groundwater_1482_Ag_S-0.65um_47_24</strain>
    </source>
</reference>
<dbReference type="InterPro" id="IPR020904">
    <property type="entry name" value="Sc_DH/Rdtase_CS"/>
</dbReference>
<dbReference type="GO" id="GO:0016616">
    <property type="term" value="F:oxidoreductase activity, acting on the CH-OH group of donors, NAD or NADP as acceptor"/>
    <property type="evidence" value="ECO:0007669"/>
    <property type="project" value="TreeGrafter"/>
</dbReference>
<feature type="domain" description="Ketoreductase" evidence="3">
    <location>
        <begin position="6"/>
        <end position="208"/>
    </location>
</feature>
<dbReference type="PANTHER" id="PTHR42760">
    <property type="entry name" value="SHORT-CHAIN DEHYDROGENASES/REDUCTASES FAMILY MEMBER"/>
    <property type="match status" value="1"/>
</dbReference>
<proteinExistence type="inferred from homology"/>
<evidence type="ECO:0000256" key="1">
    <source>
        <dbReference type="ARBA" id="ARBA00006484"/>
    </source>
</evidence>
<dbReference type="Gene3D" id="3.40.50.720">
    <property type="entry name" value="NAD(P)-binding Rossmann-like Domain"/>
    <property type="match status" value="1"/>
</dbReference>
<organism evidence="4 5">
    <name type="scientific">Tectimicrobiota bacterium</name>
    <dbReference type="NCBI Taxonomy" id="2528274"/>
    <lineage>
        <taxon>Bacteria</taxon>
        <taxon>Pseudomonadati</taxon>
        <taxon>Nitrospinota/Tectimicrobiota group</taxon>
        <taxon>Candidatus Tectimicrobiota</taxon>
    </lineage>
</organism>
<comment type="similarity">
    <text evidence="1 2">Belongs to the short-chain dehydrogenases/reductases (SDR) family.</text>
</comment>
<dbReference type="InterPro" id="IPR002347">
    <property type="entry name" value="SDR_fam"/>
</dbReference>
<name>A0A933GLZ0_UNCTE</name>